<proteinExistence type="predicted"/>
<organism evidence="2 3">
    <name type="scientific">Arthrobacter phage DrSierra</name>
    <dbReference type="NCBI Taxonomy" id="2704034"/>
    <lineage>
        <taxon>Viruses</taxon>
        <taxon>Duplodnaviria</taxon>
        <taxon>Heunggongvirae</taxon>
        <taxon>Uroviricota</taxon>
        <taxon>Caudoviricetes</taxon>
        <taxon>Casidaviridae</taxon>
        <taxon>Manhattanvirus</taxon>
        <taxon>Manhattanvirus drsierra</taxon>
    </lineage>
</organism>
<evidence type="ECO:0000313" key="3">
    <source>
        <dbReference type="Proteomes" id="UP000501199"/>
    </source>
</evidence>
<dbReference type="KEGG" id="vg:77954752"/>
<evidence type="ECO:0000256" key="1">
    <source>
        <dbReference type="SAM" id="MobiDB-lite"/>
    </source>
</evidence>
<gene>
    <name evidence="2" type="primary">33</name>
    <name evidence="2" type="ORF">SEA_DRSIERRA_33</name>
</gene>
<sequence>MSSRPGVVTKQSVPADGGESPNRYAPFVTAEFRVFWPPKATEAEIERAIEKAVAEARVRIDRRRRGL</sequence>
<protein>
    <submittedName>
        <fullName evidence="2">Uncharacterized protein</fullName>
    </submittedName>
</protein>
<evidence type="ECO:0000313" key="2">
    <source>
        <dbReference type="EMBL" id="QIG58511.1"/>
    </source>
</evidence>
<keyword evidence="3" id="KW-1185">Reference proteome</keyword>
<dbReference type="RefSeq" id="YP_010678358.1">
    <property type="nucleotide sequence ID" value="NC_071034.1"/>
</dbReference>
<reference evidence="3" key="1">
    <citation type="submission" date="2020-01" db="EMBL/GenBank/DDBJ databases">
        <authorList>
            <person name="Broll A.M."/>
            <person name="Firkus N.C."/>
            <person name="Hill J.A."/>
            <person name="Neidermyer S.M."/>
            <person name="Regnier T.M."/>
            <person name="Wang S.P."/>
            <person name="Yang C."/>
            <person name="Yang H.S."/>
            <person name="Bonilla J.A."/>
            <person name="Klyczek K."/>
            <person name="Garlena R.A."/>
            <person name="Russell D.A."/>
            <person name="Pope W.H."/>
            <person name="Jacobs-Sera D."/>
            <person name="Hatfull G.F."/>
        </authorList>
    </citation>
    <scope>NUCLEOTIDE SEQUENCE [LARGE SCALE GENOMIC DNA]</scope>
</reference>
<accession>A0A6G6XK72</accession>
<feature type="region of interest" description="Disordered" evidence="1">
    <location>
        <begin position="1"/>
        <end position="22"/>
    </location>
</feature>
<dbReference type="EMBL" id="MN908689">
    <property type="protein sequence ID" value="QIG58511.1"/>
    <property type="molecule type" value="Genomic_DNA"/>
</dbReference>
<name>A0A6G6XK72_9CAUD</name>
<dbReference type="GeneID" id="77954752"/>
<dbReference type="Proteomes" id="UP000501199">
    <property type="component" value="Segment"/>
</dbReference>